<evidence type="ECO:0000313" key="10">
    <source>
        <dbReference type="Ensembl" id="ENSFCTP00005009193.1"/>
    </source>
</evidence>
<evidence type="ECO:0000256" key="7">
    <source>
        <dbReference type="ARBA" id="ARBA00022918"/>
    </source>
</evidence>
<dbReference type="Pfam" id="PF06817">
    <property type="entry name" value="RVT_thumb"/>
    <property type="match status" value="1"/>
</dbReference>
<keyword evidence="3" id="KW-0548">Nucleotidyltransferase</keyword>
<evidence type="ECO:0000313" key="11">
    <source>
        <dbReference type="Proteomes" id="UP000823872"/>
    </source>
</evidence>
<reference evidence="11" key="3">
    <citation type="submission" date="2021-02" db="EMBL/GenBank/DDBJ databases">
        <title>Safari Cat Assemblies.</title>
        <authorList>
            <person name="Bredemeyer K.R."/>
            <person name="Murphy W.J."/>
        </authorList>
    </citation>
    <scope>NUCLEOTIDE SEQUENCE [LARGE SCALE GENOMIC DNA]</scope>
</reference>
<dbReference type="Gene3D" id="3.30.420.10">
    <property type="entry name" value="Ribonuclease H-like superfamily/Ribonuclease H"/>
    <property type="match status" value="1"/>
</dbReference>
<protein>
    <submittedName>
        <fullName evidence="10">Uncharacterized protein</fullName>
    </submittedName>
</protein>
<dbReference type="PROSITE" id="PS50878">
    <property type="entry name" value="RT_POL"/>
    <property type="match status" value="1"/>
</dbReference>
<dbReference type="GeneTree" id="ENSGT00670000098165"/>
<dbReference type="InterPro" id="IPR000477">
    <property type="entry name" value="RT_dom"/>
</dbReference>
<dbReference type="Ensembl" id="ENSFCTT00005014032.1">
    <property type="protein sequence ID" value="ENSFCTP00005009207.1"/>
    <property type="gene ID" value="ENSFCTG00005005122.1"/>
</dbReference>
<proteinExistence type="inferred from homology"/>
<evidence type="ECO:0000256" key="4">
    <source>
        <dbReference type="ARBA" id="ARBA00022722"/>
    </source>
</evidence>
<dbReference type="CDD" id="cd01645">
    <property type="entry name" value="RT_Rtv"/>
    <property type="match status" value="1"/>
</dbReference>
<dbReference type="Gene3D" id="3.30.70.270">
    <property type="match status" value="2"/>
</dbReference>
<evidence type="ECO:0000259" key="8">
    <source>
        <dbReference type="PROSITE" id="PS50878"/>
    </source>
</evidence>
<sequence>MPLQWMTSTPVWVDQWPLPTVKREAAVHLIEEQLQLGHLVPSTSPWNTPIFVIRKKSNKWRLLQDLRAINAVMKPMGALQPGLPSPSAIPLQYQLLVWDIKDCFFTIPLAPGDGEHFAFSLPSTNLQEPAKRYQWKVLPQGMANSLTLCQEFVARAITPFRQSFPHVYCIHYMDDLLLAAETEELLQEAFISLQRCLKAYNLIVAPEKVQREAPFEYLGYLISKSTVRPQKVSIRTGHLTTLNDFQKLLGDINWIRNTLGVTTEQLLPLFNILKGDSSPASPRSLTQEAKEAMRHIEQAIQQAQVTRVDPSQPLYLIILKPQVIPFAILWQSHGPLEWLHLALHSLHVINPLLSMVCLLVIRGRSRAVQLFGHDPERIACAFLTQKLVDAAFAQSIKWQLALANFTGQIKFHLPSDSLIQGFNLTDILPYNPVVCQPIEDAASIFVDASKEGKIAVYYVTSQHKNLITLNYTTKSVQRAELYAVQVALKTYPESINVYSDSQYVVKAVLQLPTAFILTADEELYRLFHAIQKLLNSGRLGGAVG</sequence>
<reference evidence="10" key="2">
    <citation type="submission" date="2011-09" db="EMBL/GenBank/DDBJ databases">
        <title>Sequence assembly of the Felis catus genome version 6.2.</title>
        <authorList>
            <person name="Hillier L.W."/>
            <person name="Warren W."/>
            <person name="Obrien S."/>
            <person name="Wilson R.K."/>
        </authorList>
    </citation>
    <scope>NUCLEOTIDE SEQUENCE [LARGE SCALE GENOMIC DNA]</scope>
    <source>
        <strain evidence="10">Abyssinian</strain>
    </source>
</reference>
<dbReference type="Pfam" id="PF00075">
    <property type="entry name" value="RNase_H"/>
    <property type="match status" value="1"/>
</dbReference>
<dbReference type="InterPro" id="IPR043128">
    <property type="entry name" value="Rev_trsase/Diguanyl_cyclase"/>
</dbReference>
<dbReference type="Gene3D" id="3.10.10.10">
    <property type="entry name" value="HIV Type 1 Reverse Transcriptase, subunit A, domain 1"/>
    <property type="match status" value="1"/>
</dbReference>
<dbReference type="PANTHER" id="PTHR41694:SF3">
    <property type="entry name" value="RNA-DIRECTED DNA POLYMERASE-RELATED"/>
    <property type="match status" value="1"/>
</dbReference>
<evidence type="ECO:0000256" key="2">
    <source>
        <dbReference type="ARBA" id="ARBA00022679"/>
    </source>
</evidence>
<dbReference type="SUPFAM" id="SSF56672">
    <property type="entry name" value="DNA/RNA polymerases"/>
    <property type="match status" value="1"/>
</dbReference>
<dbReference type="Ensembl" id="ENSFCTT00005014018.1">
    <property type="protein sequence ID" value="ENSFCTP00005009193.1"/>
    <property type="gene ID" value="ENSFCTG00005005122.1"/>
</dbReference>
<feature type="domain" description="Reverse transcriptase" evidence="8">
    <location>
        <begin position="34"/>
        <end position="222"/>
    </location>
</feature>
<evidence type="ECO:0000256" key="3">
    <source>
        <dbReference type="ARBA" id="ARBA00022695"/>
    </source>
</evidence>
<comment type="similarity">
    <text evidence="1">Belongs to the beta type-B retroviral polymerase family. HERV class-II K(HML-2) pol subfamily.</text>
</comment>
<evidence type="ECO:0000256" key="6">
    <source>
        <dbReference type="ARBA" id="ARBA00022801"/>
    </source>
</evidence>
<keyword evidence="6" id="KW-0378">Hydrolase</keyword>
<reference evidence="10" key="4">
    <citation type="submission" date="2025-05" db="UniProtKB">
        <authorList>
            <consortium name="Ensembl"/>
        </authorList>
    </citation>
    <scope>IDENTIFICATION</scope>
    <source>
        <strain evidence="10">breed Abyssinian</strain>
    </source>
</reference>
<dbReference type="InterPro" id="IPR043502">
    <property type="entry name" value="DNA/RNA_pol_sf"/>
</dbReference>
<keyword evidence="2" id="KW-0808">Transferase</keyword>
<evidence type="ECO:0000256" key="5">
    <source>
        <dbReference type="ARBA" id="ARBA00022759"/>
    </source>
</evidence>
<keyword evidence="11" id="KW-1185">Reference proteome</keyword>
<dbReference type="Pfam" id="PF00078">
    <property type="entry name" value="RVT_1"/>
    <property type="match status" value="1"/>
</dbReference>
<gene>
    <name evidence="10" type="primary">MROH9</name>
</gene>
<dbReference type="InterPro" id="IPR002156">
    <property type="entry name" value="RNaseH_domain"/>
</dbReference>
<dbReference type="PANTHER" id="PTHR41694">
    <property type="entry name" value="ENDOGENOUS RETROVIRUS GROUP K MEMBER POL PROTEIN"/>
    <property type="match status" value="1"/>
</dbReference>
<feature type="domain" description="RNase H type-1" evidence="9">
    <location>
        <begin position="438"/>
        <end position="544"/>
    </location>
</feature>
<reference evidence="10" key="1">
    <citation type="journal article" date="2007" name="Genome Res.">
        <title>Initial sequence and comparative analysis of the cat genome.</title>
        <authorList>
            <person name="Pontius J.U."/>
            <person name="Mullikin J.C."/>
            <person name="Smith D.R."/>
            <person name="Lindblad-Toh K."/>
            <person name="Gnerre S."/>
            <person name="Clamp M."/>
            <person name="Chang J."/>
            <person name="Stephens R."/>
            <person name="Neelam B."/>
            <person name="Volfovsky N."/>
            <person name="Schaffer A.A."/>
            <person name="Agarwala R."/>
            <person name="Narfstrom K."/>
            <person name="Murphy W.J."/>
            <person name="Giger U."/>
            <person name="Roca A.L."/>
            <person name="Antunes A."/>
            <person name="Menotti-Raymond M."/>
            <person name="Yuhki N."/>
            <person name="Pecon-Slattery J."/>
            <person name="Johnson W.E."/>
            <person name="Bourque G."/>
            <person name="Tesler G."/>
            <person name="O'Brien S.J."/>
        </authorList>
    </citation>
    <scope>NUCLEOTIDE SEQUENCE [LARGE SCALE GENOMIC DNA]</scope>
    <source>
        <strain evidence="10">Abyssinian</strain>
    </source>
</reference>
<evidence type="ECO:0000256" key="1">
    <source>
        <dbReference type="ARBA" id="ARBA00010879"/>
    </source>
</evidence>
<keyword evidence="7" id="KW-0695">RNA-directed DNA polymerase</keyword>
<evidence type="ECO:0000259" key="9">
    <source>
        <dbReference type="PROSITE" id="PS50879"/>
    </source>
</evidence>
<accession>A0ABI7WFU2</accession>
<name>A0ABI7WFU2_FELCA</name>
<dbReference type="PROSITE" id="PS50879">
    <property type="entry name" value="RNASE_H_1"/>
    <property type="match status" value="1"/>
</dbReference>
<dbReference type="InterPro" id="IPR010661">
    <property type="entry name" value="RVT_thumb"/>
</dbReference>
<keyword evidence="4" id="KW-0540">Nuclease</keyword>
<keyword evidence="5" id="KW-0255">Endonuclease</keyword>
<organism evidence="10 11">
    <name type="scientific">Felis catus</name>
    <name type="common">Cat</name>
    <name type="synonym">Felis silvestris catus</name>
    <dbReference type="NCBI Taxonomy" id="9685"/>
    <lineage>
        <taxon>Eukaryota</taxon>
        <taxon>Metazoa</taxon>
        <taxon>Chordata</taxon>
        <taxon>Craniata</taxon>
        <taxon>Vertebrata</taxon>
        <taxon>Euteleostomi</taxon>
        <taxon>Mammalia</taxon>
        <taxon>Eutheria</taxon>
        <taxon>Laurasiatheria</taxon>
        <taxon>Carnivora</taxon>
        <taxon>Feliformia</taxon>
        <taxon>Felidae</taxon>
        <taxon>Felinae</taxon>
        <taxon>Felis</taxon>
    </lineage>
</organism>
<dbReference type="InterPro" id="IPR036397">
    <property type="entry name" value="RNaseH_sf"/>
</dbReference>
<dbReference type="Proteomes" id="UP000823872">
    <property type="component" value="Chromosome F1"/>
</dbReference>